<dbReference type="Proteomes" id="UP001171620">
    <property type="component" value="Unassembled WGS sequence"/>
</dbReference>
<dbReference type="Pfam" id="PF00188">
    <property type="entry name" value="CAP"/>
    <property type="match status" value="1"/>
</dbReference>
<proteinExistence type="predicted"/>
<protein>
    <submittedName>
        <fullName evidence="5">CAP domain-containing protein</fullName>
    </submittedName>
</protein>
<evidence type="ECO:0000313" key="4">
    <source>
        <dbReference type="EMBL" id="MDN7799149.1"/>
    </source>
</evidence>
<feature type="region of interest" description="Disordered" evidence="1">
    <location>
        <begin position="31"/>
        <end position="58"/>
    </location>
</feature>
<dbReference type="PROSITE" id="PS51257">
    <property type="entry name" value="PROKAR_LIPOPROTEIN"/>
    <property type="match status" value="1"/>
</dbReference>
<organism evidence="5 6">
    <name type="scientific">Burkholderia vietnamiensis</name>
    <dbReference type="NCBI Taxonomy" id="60552"/>
    <lineage>
        <taxon>Bacteria</taxon>
        <taxon>Pseudomonadati</taxon>
        <taxon>Pseudomonadota</taxon>
        <taxon>Betaproteobacteria</taxon>
        <taxon>Burkholderiales</taxon>
        <taxon>Burkholderiaceae</taxon>
        <taxon>Burkholderia</taxon>
        <taxon>Burkholderia cepacia complex</taxon>
    </lineage>
</organism>
<gene>
    <name evidence="5" type="ORF">C6T65_13775</name>
    <name evidence="4" type="ORF">QZM33_29840</name>
</gene>
<dbReference type="Gene3D" id="3.40.33.10">
    <property type="entry name" value="CAP"/>
    <property type="match status" value="1"/>
</dbReference>
<dbReference type="InterPro" id="IPR014044">
    <property type="entry name" value="CAP_dom"/>
</dbReference>
<feature type="compositionally biased region" description="Gly residues" evidence="1">
    <location>
        <begin position="31"/>
        <end position="44"/>
    </location>
</feature>
<evidence type="ECO:0000313" key="5">
    <source>
        <dbReference type="EMBL" id="PRH41747.1"/>
    </source>
</evidence>
<reference evidence="4" key="2">
    <citation type="submission" date="2023-07" db="EMBL/GenBank/DDBJ databases">
        <title>A collection of bacterial strains from the Burkholderia cepacia Research Laboratory and Repository.</title>
        <authorList>
            <person name="Lipuma J."/>
            <person name="Spilker T."/>
            <person name="Caverly L."/>
        </authorList>
    </citation>
    <scope>NUCLEOTIDE SEQUENCE</scope>
    <source>
        <strain evidence="4">AU44268</strain>
    </source>
</reference>
<sequence length="329" mass="33324">MTKLKTIGLSALSVTVAIALAACGGGGGDAGSAPAAGGGSGSSGGATPPGTPGNVTSAQYAPGSVELAMFNQLAAYRNQCGFPAFQENTILDQAAAAHAQYMSANSVISDTEDASKSGFVGATYADRASHFGFPNPIDVGGVSNGYYTNAALTNDQYGNALLASWLAGVYHVALATLPYKVLGIGAQSTTFSGYPNWAAGITFGQLSAALPNAPLTFPCEGVTGVRYQQSVENPIPPNTSGAWGTPVSIVGNASDTVLMTSGTMTDTSGHVIALQVLDSSTDPNKLLKKFEGVAYPTTPLSPNTKYSVSLTGTINGTSFSRNFTFTTSA</sequence>
<name>A0AA44Y498_BURVI</name>
<feature type="chain" id="PRO_5042787967" evidence="2">
    <location>
        <begin position="22"/>
        <end position="329"/>
    </location>
</feature>
<dbReference type="EMBL" id="JAUJRV010000041">
    <property type="protein sequence ID" value="MDN7799149.1"/>
    <property type="molecule type" value="Genomic_DNA"/>
</dbReference>
<comment type="caution">
    <text evidence="5">The sequence shown here is derived from an EMBL/GenBank/DDBJ whole genome shotgun (WGS) entry which is preliminary data.</text>
</comment>
<evidence type="ECO:0000313" key="6">
    <source>
        <dbReference type="Proteomes" id="UP000237632"/>
    </source>
</evidence>
<feature type="domain" description="SCP" evidence="3">
    <location>
        <begin position="72"/>
        <end position="153"/>
    </location>
</feature>
<dbReference type="RefSeq" id="WP_059459160.1">
    <property type="nucleotide sequence ID" value="NZ_CADFFE010000029.1"/>
</dbReference>
<keyword evidence="2" id="KW-0732">Signal</keyword>
<dbReference type="InterPro" id="IPR035940">
    <property type="entry name" value="CAP_sf"/>
</dbReference>
<dbReference type="EMBL" id="PVHK01000097">
    <property type="protein sequence ID" value="PRH41747.1"/>
    <property type="molecule type" value="Genomic_DNA"/>
</dbReference>
<dbReference type="AlphaFoldDB" id="A0AA44Y498"/>
<evidence type="ECO:0000256" key="1">
    <source>
        <dbReference type="SAM" id="MobiDB-lite"/>
    </source>
</evidence>
<dbReference type="Proteomes" id="UP000237632">
    <property type="component" value="Unassembled WGS sequence"/>
</dbReference>
<evidence type="ECO:0000256" key="2">
    <source>
        <dbReference type="SAM" id="SignalP"/>
    </source>
</evidence>
<accession>A0AA44Y498</accession>
<feature type="signal peptide" evidence="2">
    <location>
        <begin position="1"/>
        <end position="21"/>
    </location>
</feature>
<reference evidence="5 6" key="1">
    <citation type="submission" date="2018-03" db="EMBL/GenBank/DDBJ databases">
        <authorList>
            <person name="Nguyen K."/>
            <person name="Fouts D."/>
            <person name="Sutton G."/>
        </authorList>
    </citation>
    <scope>NUCLEOTIDE SEQUENCE [LARGE SCALE GENOMIC DNA]</scope>
    <source>
        <strain evidence="5 6">AU3578</strain>
    </source>
</reference>
<evidence type="ECO:0000259" key="3">
    <source>
        <dbReference type="Pfam" id="PF00188"/>
    </source>
</evidence>